<protein>
    <submittedName>
        <fullName evidence="2">N-acetyltransferase</fullName>
    </submittedName>
</protein>
<gene>
    <name evidence="2" type="ORF">FS320_19720</name>
</gene>
<dbReference type="InterPro" id="IPR016181">
    <property type="entry name" value="Acyl_CoA_acyltransferase"/>
</dbReference>
<evidence type="ECO:0000313" key="3">
    <source>
        <dbReference type="Proteomes" id="UP000403266"/>
    </source>
</evidence>
<dbReference type="RefSeq" id="WP_152713570.1">
    <property type="nucleotide sequence ID" value="NZ_VOSJ01000078.1"/>
</dbReference>
<keyword evidence="2" id="KW-0808">Transferase</keyword>
<dbReference type="Gene3D" id="3.40.630.30">
    <property type="match status" value="1"/>
</dbReference>
<keyword evidence="3" id="KW-1185">Reference proteome</keyword>
<evidence type="ECO:0000259" key="1">
    <source>
        <dbReference type="PROSITE" id="PS51186"/>
    </source>
</evidence>
<organism evidence="2 3">
    <name type="scientific">Microvirga tunisiensis</name>
    <dbReference type="NCBI Taxonomy" id="2108360"/>
    <lineage>
        <taxon>Bacteria</taxon>
        <taxon>Pseudomonadati</taxon>
        <taxon>Pseudomonadota</taxon>
        <taxon>Alphaproteobacteria</taxon>
        <taxon>Hyphomicrobiales</taxon>
        <taxon>Methylobacteriaceae</taxon>
        <taxon>Microvirga</taxon>
    </lineage>
</organism>
<dbReference type="AlphaFoldDB" id="A0A5N7MJY8"/>
<evidence type="ECO:0000313" key="2">
    <source>
        <dbReference type="EMBL" id="MPR27365.1"/>
    </source>
</evidence>
<comment type="caution">
    <text evidence="2">The sequence shown here is derived from an EMBL/GenBank/DDBJ whole genome shotgun (WGS) entry which is preliminary data.</text>
</comment>
<dbReference type="GO" id="GO:0016747">
    <property type="term" value="F:acyltransferase activity, transferring groups other than amino-acyl groups"/>
    <property type="evidence" value="ECO:0007669"/>
    <property type="project" value="InterPro"/>
</dbReference>
<proteinExistence type="predicted"/>
<feature type="domain" description="N-acetyltransferase" evidence="1">
    <location>
        <begin position="1"/>
        <end position="144"/>
    </location>
</feature>
<dbReference type="Pfam" id="PF00583">
    <property type="entry name" value="Acetyltransf_1"/>
    <property type="match status" value="1"/>
</dbReference>
<accession>A0A5N7MJY8</accession>
<dbReference type="PROSITE" id="PS51186">
    <property type="entry name" value="GNAT"/>
    <property type="match status" value="1"/>
</dbReference>
<sequence length="164" mass="17912">MGIRLEESANWCTLYAIYSAAFGQLTEADLVQHMHEDGDLILSVIAYADEPAGHIAYSRLILHETPSIKAAVLAPLAVAPSFQKQGIGAALVQNSLKRLTDKNYDLVLVLGEPHYYGRFGFTPRLADRLKTPYDGPYLQAFALSDKGKGAHGSVSYAQAFVELE</sequence>
<dbReference type="Proteomes" id="UP000403266">
    <property type="component" value="Unassembled WGS sequence"/>
</dbReference>
<dbReference type="SUPFAM" id="SSF55729">
    <property type="entry name" value="Acyl-CoA N-acyltransferases (Nat)"/>
    <property type="match status" value="1"/>
</dbReference>
<dbReference type="OrthoDB" id="9797178at2"/>
<reference evidence="2 3" key="1">
    <citation type="journal article" date="2019" name="Syst. Appl. Microbiol.">
        <title>Microvirga tunisiensis sp. nov., a root nodule symbiotic bacterium isolated from Lupinus micranthus and L. luteus grown in Northern Tunisia.</title>
        <authorList>
            <person name="Msaddak A."/>
            <person name="Rejili M."/>
            <person name="Duran D."/>
            <person name="Mars M."/>
            <person name="Palacios J.M."/>
            <person name="Ruiz-Argueso T."/>
            <person name="Rey L."/>
            <person name="Imperial J."/>
        </authorList>
    </citation>
    <scope>NUCLEOTIDE SEQUENCE [LARGE SCALE GENOMIC DNA]</scope>
    <source>
        <strain evidence="2 3">Lmie10</strain>
    </source>
</reference>
<dbReference type="InterPro" id="IPR000182">
    <property type="entry name" value="GNAT_dom"/>
</dbReference>
<name>A0A5N7MJY8_9HYPH</name>
<dbReference type="EMBL" id="VOSK01000085">
    <property type="protein sequence ID" value="MPR27365.1"/>
    <property type="molecule type" value="Genomic_DNA"/>
</dbReference>